<organism evidence="2 3">
    <name type="scientific">Aromatoleum diolicum</name>
    <dbReference type="NCBI Taxonomy" id="75796"/>
    <lineage>
        <taxon>Bacteria</taxon>
        <taxon>Pseudomonadati</taxon>
        <taxon>Pseudomonadota</taxon>
        <taxon>Betaproteobacteria</taxon>
        <taxon>Rhodocyclales</taxon>
        <taxon>Rhodocyclaceae</taxon>
        <taxon>Aromatoleum</taxon>
    </lineage>
</organism>
<name>A0ABX1QAR2_9RHOO</name>
<feature type="domain" description="GST N-terminal" evidence="1">
    <location>
        <begin position="1"/>
        <end position="82"/>
    </location>
</feature>
<dbReference type="CDD" id="cd03049">
    <property type="entry name" value="GST_N_3"/>
    <property type="match status" value="1"/>
</dbReference>
<dbReference type="Pfam" id="PF13410">
    <property type="entry name" value="GST_C_2"/>
    <property type="match status" value="1"/>
</dbReference>
<dbReference type="InterPro" id="IPR036282">
    <property type="entry name" value="Glutathione-S-Trfase_C_sf"/>
</dbReference>
<evidence type="ECO:0000313" key="3">
    <source>
        <dbReference type="Proteomes" id="UP000648984"/>
    </source>
</evidence>
<protein>
    <submittedName>
        <fullName evidence="2">Glutathione S-transferase</fullName>
    </submittedName>
</protein>
<keyword evidence="3" id="KW-1185">Reference proteome</keyword>
<reference evidence="2 3" key="1">
    <citation type="submission" date="2019-12" db="EMBL/GenBank/DDBJ databases">
        <title>Comparative genomics gives insights into the taxonomy of the Azoarcus-Aromatoleum group and reveals separate origins of nif in the plant-associated Azoarcus and non-plant-associated Aromatoleum sub-groups.</title>
        <authorList>
            <person name="Lafos M."/>
            <person name="Maluk M."/>
            <person name="Batista M."/>
            <person name="Junghare M."/>
            <person name="Carmona M."/>
            <person name="Faoro H."/>
            <person name="Cruz L.M."/>
            <person name="Battistoni F."/>
            <person name="De Souza E."/>
            <person name="Pedrosa F."/>
            <person name="Chen W.-M."/>
            <person name="Poole P.S."/>
            <person name="Dixon R.A."/>
            <person name="James E.K."/>
        </authorList>
    </citation>
    <scope>NUCLEOTIDE SEQUENCE [LARGE SCALE GENOMIC DNA]</scope>
    <source>
        <strain evidence="2 3">22Lin</strain>
    </source>
</reference>
<dbReference type="EMBL" id="WTVQ01000006">
    <property type="protein sequence ID" value="NMG74200.1"/>
    <property type="molecule type" value="Genomic_DNA"/>
</dbReference>
<dbReference type="PROSITE" id="PS51354">
    <property type="entry name" value="GLUTAREDOXIN_2"/>
    <property type="match status" value="1"/>
</dbReference>
<gene>
    <name evidence="2" type="ORF">GPA25_05455</name>
</gene>
<dbReference type="Gene3D" id="3.40.30.10">
    <property type="entry name" value="Glutaredoxin"/>
    <property type="match status" value="1"/>
</dbReference>
<sequence length="203" mass="22604">MKLLMSPMSPFARKVRIFVRELGVAGQVEEVNVTVMPISVNPDVSGRNPLGKIPVLLRDDGVALYDSPVICEYLDSLHEERKLVPAMGEARWTALRQQALADGLLDAAVLLRYETAMRPELLRWDKWIDGQQAKIDFALDAIAREIKALDGDLTIGGVSTICALGYLDFRFTSYDWRSARPALASWYAAQSERESVLSTVLHA</sequence>
<dbReference type="Proteomes" id="UP000648984">
    <property type="component" value="Unassembled WGS sequence"/>
</dbReference>
<evidence type="ECO:0000313" key="2">
    <source>
        <dbReference type="EMBL" id="NMG74200.1"/>
    </source>
</evidence>
<dbReference type="InterPro" id="IPR004045">
    <property type="entry name" value="Glutathione_S-Trfase_N"/>
</dbReference>
<dbReference type="InterPro" id="IPR036249">
    <property type="entry name" value="Thioredoxin-like_sf"/>
</dbReference>
<dbReference type="Gene3D" id="1.20.1050.10">
    <property type="match status" value="1"/>
</dbReference>
<dbReference type="RefSeq" id="WP_169259349.1">
    <property type="nucleotide sequence ID" value="NZ_WTVQ01000006.1"/>
</dbReference>
<dbReference type="SUPFAM" id="SSF47616">
    <property type="entry name" value="GST C-terminal domain-like"/>
    <property type="match status" value="1"/>
</dbReference>
<dbReference type="PANTHER" id="PTHR43968">
    <property type="match status" value="1"/>
</dbReference>
<accession>A0ABX1QAR2</accession>
<evidence type="ECO:0000259" key="1">
    <source>
        <dbReference type="PROSITE" id="PS50404"/>
    </source>
</evidence>
<proteinExistence type="predicted"/>
<dbReference type="PANTHER" id="PTHR43968:SF6">
    <property type="entry name" value="GLUTATHIONE S-TRANSFERASE OMEGA"/>
    <property type="match status" value="1"/>
</dbReference>
<comment type="caution">
    <text evidence="2">The sequence shown here is derived from an EMBL/GenBank/DDBJ whole genome shotgun (WGS) entry which is preliminary data.</text>
</comment>
<dbReference type="Pfam" id="PF13409">
    <property type="entry name" value="GST_N_2"/>
    <property type="match status" value="1"/>
</dbReference>
<dbReference type="CDD" id="cd03205">
    <property type="entry name" value="GST_C_6"/>
    <property type="match status" value="1"/>
</dbReference>
<dbReference type="PROSITE" id="PS50404">
    <property type="entry name" value="GST_NTER"/>
    <property type="match status" value="1"/>
</dbReference>
<dbReference type="SUPFAM" id="SSF52833">
    <property type="entry name" value="Thioredoxin-like"/>
    <property type="match status" value="1"/>
</dbReference>
<dbReference type="InterPro" id="IPR050983">
    <property type="entry name" value="GST_Omega/HSP26"/>
</dbReference>